<sequence>MTVTLVSHHNGSVVDEIGRQRLAELVVERTGDRVGLSEYSQLEVRVNQYYESTAREEPLDTAGIRVRPTDDCLPLVRGTANRTNEAITVRAARPDLDAVELTYNDDVGVLDRDDRELIERLVVTDEQTSYNVRTHLDATELEATVVEATADDHVDIRLQRPDGSGSTVMLTADLDAETVAHTWVEMRIDESTVETIDENGSADTSNATGQTESVAIDLNESNITVVNETSG</sequence>
<name>A0ABD5R373_9EURY</name>
<dbReference type="EMBL" id="JBHSKY010000008">
    <property type="protein sequence ID" value="MFC5279272.1"/>
    <property type="molecule type" value="Genomic_DNA"/>
</dbReference>
<comment type="caution">
    <text evidence="1">The sequence shown here is derived from an EMBL/GenBank/DDBJ whole genome shotgun (WGS) entry which is preliminary data.</text>
</comment>
<dbReference type="RefSeq" id="WP_256411834.1">
    <property type="nucleotide sequence ID" value="NZ_JANHDM010000006.1"/>
</dbReference>
<organism evidence="1 2">
    <name type="scientific">Halorubrum rubrum</name>
    <dbReference type="NCBI Taxonomy" id="1126240"/>
    <lineage>
        <taxon>Archaea</taxon>
        <taxon>Methanobacteriati</taxon>
        <taxon>Methanobacteriota</taxon>
        <taxon>Stenosarchaea group</taxon>
        <taxon>Halobacteria</taxon>
        <taxon>Halobacteriales</taxon>
        <taxon>Haloferacaceae</taxon>
        <taxon>Halorubrum</taxon>
    </lineage>
</organism>
<reference evidence="1 2" key="1">
    <citation type="journal article" date="2019" name="Int. J. Syst. Evol. Microbiol.">
        <title>The Global Catalogue of Microorganisms (GCM) 10K type strain sequencing project: providing services to taxonomists for standard genome sequencing and annotation.</title>
        <authorList>
            <consortium name="The Broad Institute Genomics Platform"/>
            <consortium name="The Broad Institute Genome Sequencing Center for Infectious Disease"/>
            <person name="Wu L."/>
            <person name="Ma J."/>
        </authorList>
    </citation>
    <scope>NUCLEOTIDE SEQUENCE [LARGE SCALE GENOMIC DNA]</scope>
    <source>
        <strain evidence="1 2">CGMCC 1.12124</strain>
    </source>
</reference>
<keyword evidence="2" id="KW-1185">Reference proteome</keyword>
<gene>
    <name evidence="1" type="ORF">ACFPM1_10980</name>
</gene>
<dbReference type="AlphaFoldDB" id="A0ABD5R373"/>
<protein>
    <submittedName>
        <fullName evidence="1">Uncharacterized protein</fullName>
    </submittedName>
</protein>
<dbReference type="Proteomes" id="UP001596118">
    <property type="component" value="Unassembled WGS sequence"/>
</dbReference>
<evidence type="ECO:0000313" key="2">
    <source>
        <dbReference type="Proteomes" id="UP001596118"/>
    </source>
</evidence>
<accession>A0ABD5R373</accession>
<evidence type="ECO:0000313" key="1">
    <source>
        <dbReference type="EMBL" id="MFC5279272.1"/>
    </source>
</evidence>
<proteinExistence type="predicted"/>